<dbReference type="Proteomes" id="UP001652625">
    <property type="component" value="Chromosome 14"/>
</dbReference>
<evidence type="ECO:0000313" key="1">
    <source>
        <dbReference type="Proteomes" id="UP001652625"/>
    </source>
</evidence>
<dbReference type="PANTHER" id="PTHR10492">
    <property type="match status" value="1"/>
</dbReference>
<organism evidence="1 2">
    <name type="scientific">Hydra vulgaris</name>
    <name type="common">Hydra</name>
    <name type="synonym">Hydra attenuata</name>
    <dbReference type="NCBI Taxonomy" id="6087"/>
    <lineage>
        <taxon>Eukaryota</taxon>
        <taxon>Metazoa</taxon>
        <taxon>Cnidaria</taxon>
        <taxon>Hydrozoa</taxon>
        <taxon>Hydroidolina</taxon>
        <taxon>Anthoathecata</taxon>
        <taxon>Aplanulata</taxon>
        <taxon>Hydridae</taxon>
        <taxon>Hydra</taxon>
    </lineage>
</organism>
<reference evidence="2" key="1">
    <citation type="submission" date="2025-08" db="UniProtKB">
        <authorList>
            <consortium name="RefSeq"/>
        </authorList>
    </citation>
    <scope>IDENTIFICATION</scope>
</reference>
<dbReference type="RefSeq" id="XP_065674060.1">
    <property type="nucleotide sequence ID" value="XM_065817988.1"/>
</dbReference>
<evidence type="ECO:0000313" key="2">
    <source>
        <dbReference type="RefSeq" id="XP_065674060.1"/>
    </source>
</evidence>
<proteinExistence type="predicted"/>
<accession>A0ABM4DHV5</accession>
<sequence>MKEIDLSEMKLIIYKMKEIGIFKMKLIVAKMKEIGMIEIMLIVAIMKEIANDDKLETTQDINNLICAEIPDPVVNRELYDIIKTCMIHSPCGILNPNSPCIKEGVCIKNYPKEFNVNTVAVHNGYPQYTRRDDGLVTNIKGNNVDNRWVVSYKPWLSKKYQAHINVEACMSVKAVKNLYKYIYKRHDCANVLINEQVNHNKVNTFLDCRYVSTPEALWRIFEYPISHMSHTIIRLKVHLPENQIVYFREGQEQVALYSAAQRDKHGMV</sequence>
<keyword evidence="1" id="KW-1185">Reference proteome</keyword>
<dbReference type="GeneID" id="136091004"/>
<protein>
    <submittedName>
        <fullName evidence="2">Uncharacterized protein LOC136091004</fullName>
    </submittedName>
</protein>
<gene>
    <name evidence="2" type="primary">LOC136091004</name>
</gene>
<dbReference type="PANTHER" id="PTHR10492:SF57">
    <property type="entry name" value="ATP-DEPENDENT DNA HELICASE"/>
    <property type="match status" value="1"/>
</dbReference>
<name>A0ABM4DHV5_HYDVU</name>